<organism evidence="1 2">
    <name type="scientific">Parelaphostrongylus tenuis</name>
    <name type="common">Meningeal worm</name>
    <dbReference type="NCBI Taxonomy" id="148309"/>
    <lineage>
        <taxon>Eukaryota</taxon>
        <taxon>Metazoa</taxon>
        <taxon>Ecdysozoa</taxon>
        <taxon>Nematoda</taxon>
        <taxon>Chromadorea</taxon>
        <taxon>Rhabditida</taxon>
        <taxon>Rhabditina</taxon>
        <taxon>Rhabditomorpha</taxon>
        <taxon>Strongyloidea</taxon>
        <taxon>Metastrongylidae</taxon>
        <taxon>Parelaphostrongylus</taxon>
    </lineage>
</organism>
<dbReference type="AlphaFoldDB" id="A0AAD5N407"/>
<keyword evidence="2" id="KW-1185">Reference proteome</keyword>
<comment type="caution">
    <text evidence="1">The sequence shown here is derived from an EMBL/GenBank/DDBJ whole genome shotgun (WGS) entry which is preliminary data.</text>
</comment>
<evidence type="ECO:0000313" key="1">
    <source>
        <dbReference type="EMBL" id="KAJ1359479.1"/>
    </source>
</evidence>
<proteinExistence type="predicted"/>
<dbReference type="Proteomes" id="UP001196413">
    <property type="component" value="Unassembled WGS sequence"/>
</dbReference>
<evidence type="ECO:0000313" key="2">
    <source>
        <dbReference type="Proteomes" id="UP001196413"/>
    </source>
</evidence>
<evidence type="ECO:0008006" key="3">
    <source>
        <dbReference type="Google" id="ProtNLM"/>
    </source>
</evidence>
<dbReference type="Gene3D" id="3.40.50.1970">
    <property type="match status" value="1"/>
</dbReference>
<accession>A0AAD5N407</accession>
<name>A0AAD5N407_PARTN</name>
<dbReference type="EMBL" id="JAHQIW010003636">
    <property type="protein sequence ID" value="KAJ1359479.1"/>
    <property type="molecule type" value="Genomic_DNA"/>
</dbReference>
<protein>
    <recommendedName>
        <fullName evidence="3">Phosphoribosylaminoimidazole carboxylase</fullName>
    </recommendedName>
</protein>
<gene>
    <name evidence="1" type="ORF">KIN20_018232</name>
</gene>
<dbReference type="SUPFAM" id="SSF52255">
    <property type="entry name" value="N5-CAIR mutase (phosphoribosylaminoimidazole carboxylase, PurE)"/>
    <property type="match status" value="1"/>
</dbReference>
<reference evidence="1" key="1">
    <citation type="submission" date="2021-06" db="EMBL/GenBank/DDBJ databases">
        <title>Parelaphostrongylus tenuis whole genome reference sequence.</title>
        <authorList>
            <person name="Garwood T.J."/>
            <person name="Larsen P.A."/>
            <person name="Fountain-Jones N.M."/>
            <person name="Garbe J.R."/>
            <person name="Macchietto M.G."/>
            <person name="Kania S.A."/>
            <person name="Gerhold R.W."/>
            <person name="Richards J.E."/>
            <person name="Wolf T.M."/>
        </authorList>
    </citation>
    <scope>NUCLEOTIDE SEQUENCE</scope>
    <source>
        <strain evidence="1">MNPRO001-30</strain>
        <tissue evidence="1">Meninges</tissue>
    </source>
</reference>
<sequence>MEGLASRSSSTSTGQAVLQTTHEALEILREYENDEIPTVIIAVAGRSNGLGPVPSVASCNMTLDIWSSVRMPLVIGCSFGAEEAALRTAKHLASNDYMIFGKIL</sequence>